<sequence length="78" mass="8921">MLLILLVFVLQNEVRNVGLISHRPQVIQRGDWITFLENGKLKIQGTPAELRQIPGEHLSFIDNSYYSQNGLPLSRTYA</sequence>
<dbReference type="EMBL" id="JHEG02000066">
    <property type="protein sequence ID" value="KIE06373.1"/>
    <property type="molecule type" value="Genomic_DNA"/>
</dbReference>
<dbReference type="Gene3D" id="3.40.50.300">
    <property type="entry name" value="P-loop containing nucleotide triphosphate hydrolases"/>
    <property type="match status" value="1"/>
</dbReference>
<evidence type="ECO:0000313" key="1">
    <source>
        <dbReference type="EMBL" id="KIE06373.1"/>
    </source>
</evidence>
<protein>
    <submittedName>
        <fullName evidence="1">Uncharacterized protein</fullName>
    </submittedName>
</protein>
<reference evidence="1" key="1">
    <citation type="journal article" date="2015" name="Genome Announc.">
        <title>Draft Genome Sequence of Tolypothrix boutellei Strain VB521301.</title>
        <authorList>
            <person name="Chandrababunaidu M.M."/>
            <person name="Singh D."/>
            <person name="Sen D."/>
            <person name="Bhan S."/>
            <person name="Das S."/>
            <person name="Gupta A."/>
            <person name="Adhikary S.P."/>
            <person name="Tripathy S."/>
        </authorList>
    </citation>
    <scope>NUCLEOTIDE SEQUENCE</scope>
    <source>
        <strain evidence="1">VB521301</strain>
    </source>
</reference>
<comment type="caution">
    <text evidence="1">The sequence shown here is derived from an EMBL/GenBank/DDBJ whole genome shotgun (WGS) entry which is preliminary data.</text>
</comment>
<accession>A0A0C1QR76</accession>
<dbReference type="STRING" id="1479485.DA73_0244735"/>
<organism evidence="1">
    <name type="scientific">Tolypothrix bouteillei VB521301</name>
    <dbReference type="NCBI Taxonomy" id="1479485"/>
    <lineage>
        <taxon>Bacteria</taxon>
        <taxon>Bacillati</taxon>
        <taxon>Cyanobacteriota</taxon>
        <taxon>Cyanophyceae</taxon>
        <taxon>Nostocales</taxon>
        <taxon>Tolypothrichaceae</taxon>
        <taxon>Tolypothrix</taxon>
    </lineage>
</organism>
<dbReference type="AlphaFoldDB" id="A0A0C1QR76"/>
<dbReference type="SUPFAM" id="SSF52540">
    <property type="entry name" value="P-loop containing nucleoside triphosphate hydrolases"/>
    <property type="match status" value="1"/>
</dbReference>
<dbReference type="InterPro" id="IPR027417">
    <property type="entry name" value="P-loop_NTPase"/>
</dbReference>
<name>A0A0C1QR76_9CYAN</name>
<proteinExistence type="predicted"/>
<gene>
    <name evidence="1" type="ORF">DA73_0244735</name>
</gene>